<dbReference type="EC" id="2.1.2.2" evidence="2"/>
<comment type="caution">
    <text evidence="6">The sequence shown here is derived from an EMBL/GenBank/DDBJ whole genome shotgun (WGS) entry which is preliminary data.</text>
</comment>
<sequence length="253" mass="28996">MKIIMLIQDGESSRIMYNALKEEFKILRVIIEKPVPKISLIKRRIRRLGVLKVVDQLLFQVIVVKVLRILSKRRRKAIKVQNNLKDSISNSNIFTEVESVNNISTIQLIKDLNPDVIIVNGTRIISKKVLSCTNAVFLNTHVGITPKYRGVHGGYWALVSNDKFNCGVTVHKIDEGIDTGDIYGQDSIDVTINDNFTTYPLLQLVKGIVLMKNAIKSLENKTFNTYKNNEISKLWYHPTISQYLYYRVFKGIK</sequence>
<keyword evidence="4" id="KW-0658">Purine biosynthesis</keyword>
<reference evidence="6 7" key="1">
    <citation type="submission" date="2019-07" db="EMBL/GenBank/DDBJ databases">
        <title>Seonamhaeicola sp. W255 draft genome.</title>
        <authorList>
            <person name="Zhang X.-Y."/>
            <person name="Zhang R."/>
            <person name="Zhong Y.-L."/>
            <person name="Du Z.-J."/>
        </authorList>
    </citation>
    <scope>NUCLEOTIDE SEQUENCE [LARGE SCALE GENOMIC DNA]</scope>
    <source>
        <strain evidence="6 7">W255</strain>
    </source>
</reference>
<dbReference type="CDD" id="cd08653">
    <property type="entry name" value="FMT_core_like_3"/>
    <property type="match status" value="1"/>
</dbReference>
<evidence type="ECO:0000313" key="7">
    <source>
        <dbReference type="Proteomes" id="UP000295814"/>
    </source>
</evidence>
<dbReference type="SUPFAM" id="SSF53328">
    <property type="entry name" value="Formyltransferase"/>
    <property type="match status" value="1"/>
</dbReference>
<protein>
    <recommendedName>
        <fullName evidence="2">phosphoribosylglycinamide formyltransferase 1</fullName>
        <ecNumber evidence="2">2.1.2.2</ecNumber>
    </recommendedName>
</protein>
<proteinExistence type="predicted"/>
<dbReference type="Pfam" id="PF00551">
    <property type="entry name" value="Formyl_trans_N"/>
    <property type="match status" value="1"/>
</dbReference>
<dbReference type="RefSeq" id="WP_133355698.1">
    <property type="nucleotide sequence ID" value="NZ_SMZJ02000002.1"/>
</dbReference>
<dbReference type="GO" id="GO:0004644">
    <property type="term" value="F:phosphoribosylglycinamide formyltransferase activity"/>
    <property type="evidence" value="ECO:0007669"/>
    <property type="project" value="UniProtKB-EC"/>
</dbReference>
<name>A0A562YHE7_9FLAO</name>
<dbReference type="GO" id="GO:0006189">
    <property type="term" value="P:'de novo' IMP biosynthetic process"/>
    <property type="evidence" value="ECO:0007669"/>
    <property type="project" value="TreeGrafter"/>
</dbReference>
<keyword evidence="3 6" id="KW-0808">Transferase</keyword>
<dbReference type="OrthoDB" id="9802815at2"/>
<keyword evidence="7" id="KW-1185">Reference proteome</keyword>
<dbReference type="InterPro" id="IPR036477">
    <property type="entry name" value="Formyl_transf_N_sf"/>
</dbReference>
<dbReference type="AlphaFoldDB" id="A0A562YHE7"/>
<dbReference type="EMBL" id="SMZJ02000002">
    <property type="protein sequence ID" value="TWO33978.1"/>
    <property type="molecule type" value="Genomic_DNA"/>
</dbReference>
<dbReference type="Gene3D" id="3.40.50.12230">
    <property type="match status" value="1"/>
</dbReference>
<feature type="domain" description="Formyl transferase N-terminal" evidence="5">
    <location>
        <begin position="98"/>
        <end position="198"/>
    </location>
</feature>
<dbReference type="InterPro" id="IPR002376">
    <property type="entry name" value="Formyl_transf_N"/>
</dbReference>
<evidence type="ECO:0000259" key="5">
    <source>
        <dbReference type="Pfam" id="PF00551"/>
    </source>
</evidence>
<comment type="pathway">
    <text evidence="1">Purine metabolism; IMP biosynthesis via de novo pathway; N(2)-formyl-N(1)-(5-phospho-D-ribosyl)glycinamide from N(1)-(5-phospho-D-ribosyl)glycinamide (10-formyl THF route): step 1/1.</text>
</comment>
<evidence type="ECO:0000256" key="3">
    <source>
        <dbReference type="ARBA" id="ARBA00022679"/>
    </source>
</evidence>
<gene>
    <name evidence="6" type="ORF">E1J38_004165</name>
</gene>
<evidence type="ECO:0000256" key="1">
    <source>
        <dbReference type="ARBA" id="ARBA00005054"/>
    </source>
</evidence>
<dbReference type="Proteomes" id="UP000295814">
    <property type="component" value="Unassembled WGS sequence"/>
</dbReference>
<dbReference type="PANTHER" id="PTHR43369">
    <property type="entry name" value="PHOSPHORIBOSYLGLYCINAMIDE FORMYLTRANSFERASE"/>
    <property type="match status" value="1"/>
</dbReference>
<evidence type="ECO:0000256" key="2">
    <source>
        <dbReference type="ARBA" id="ARBA00012254"/>
    </source>
</evidence>
<evidence type="ECO:0000313" key="6">
    <source>
        <dbReference type="EMBL" id="TWO33978.1"/>
    </source>
</evidence>
<accession>A0A562YHE7</accession>
<dbReference type="GO" id="GO:0005737">
    <property type="term" value="C:cytoplasm"/>
    <property type="evidence" value="ECO:0007669"/>
    <property type="project" value="TreeGrafter"/>
</dbReference>
<evidence type="ECO:0000256" key="4">
    <source>
        <dbReference type="ARBA" id="ARBA00022755"/>
    </source>
</evidence>
<organism evidence="6 7">
    <name type="scientific">Seonamhaeicola sediminis</name>
    <dbReference type="NCBI Taxonomy" id="2528206"/>
    <lineage>
        <taxon>Bacteria</taxon>
        <taxon>Pseudomonadati</taxon>
        <taxon>Bacteroidota</taxon>
        <taxon>Flavobacteriia</taxon>
        <taxon>Flavobacteriales</taxon>
        <taxon>Flavobacteriaceae</taxon>
    </lineage>
</organism>
<dbReference type="PANTHER" id="PTHR43369:SF2">
    <property type="entry name" value="PHOSPHORIBOSYLGLYCINAMIDE FORMYLTRANSFERASE"/>
    <property type="match status" value="1"/>
</dbReference>